<feature type="binding site" evidence="7">
    <location>
        <position position="175"/>
    </location>
    <ligand>
        <name>Zn(2+)</name>
        <dbReference type="ChEBI" id="CHEBI:29105"/>
        <label>2</label>
    </ligand>
</feature>
<feature type="binding site" evidence="7">
    <location>
        <position position="140"/>
    </location>
    <ligand>
        <name>Zn(2+)</name>
        <dbReference type="ChEBI" id="CHEBI:29105"/>
        <label>2</label>
    </ligand>
</feature>
<feature type="binding site" evidence="7">
    <location>
        <position position="197"/>
    </location>
    <ligand>
        <name>Zn(2+)</name>
        <dbReference type="ChEBI" id="CHEBI:29105"/>
        <label>1</label>
    </ligand>
</feature>
<keyword evidence="5 7" id="KW-0862">Zinc</keyword>
<dbReference type="PIRSF" id="PIRSF037215">
    <property type="entry name" value="Peptidase_M20B"/>
    <property type="match status" value="1"/>
</dbReference>
<dbReference type="Pfam" id="PF07687">
    <property type="entry name" value="M20_dimer"/>
    <property type="match status" value="1"/>
</dbReference>
<dbReference type="InterPro" id="IPR002933">
    <property type="entry name" value="Peptidase_M20"/>
</dbReference>
<dbReference type="EMBL" id="JBHMEP010000006">
    <property type="protein sequence ID" value="MFB9136689.1"/>
    <property type="molecule type" value="Genomic_DNA"/>
</dbReference>
<dbReference type="HAMAP" id="MF_00550">
    <property type="entry name" value="Aminopeptidase_M20"/>
    <property type="match status" value="1"/>
</dbReference>
<keyword evidence="4 7" id="KW-0378">Hydrolase</keyword>
<feature type="binding site" evidence="7">
    <location>
        <position position="140"/>
    </location>
    <ligand>
        <name>Zn(2+)</name>
        <dbReference type="ChEBI" id="CHEBI:29105"/>
        <label>1</label>
    </ligand>
</feature>
<keyword evidence="3 7" id="KW-0479">Metal-binding</keyword>
<dbReference type="Gene3D" id="3.40.630.10">
    <property type="entry name" value="Zn peptidases"/>
    <property type="match status" value="1"/>
</dbReference>
<dbReference type="SUPFAM" id="SSF53187">
    <property type="entry name" value="Zn-dependent exopeptidases"/>
    <property type="match status" value="1"/>
</dbReference>
<comment type="function">
    <text evidence="7">Cleaves the N-terminal amino acid of tripeptides.</text>
</comment>
<comment type="cofactor">
    <cofactor evidence="7">
        <name>Zn(2+)</name>
        <dbReference type="ChEBI" id="CHEBI:29105"/>
    </cofactor>
    <text evidence="7">Binds 2 Zn(2+) ions per subunit.</text>
</comment>
<feature type="binding site" evidence="7">
    <location>
        <position position="379"/>
    </location>
    <ligand>
        <name>Zn(2+)</name>
        <dbReference type="ChEBI" id="CHEBI:29105"/>
        <label>2</label>
    </ligand>
</feature>
<dbReference type="GO" id="GO:0045148">
    <property type="term" value="F:tripeptide aminopeptidase activity"/>
    <property type="evidence" value="ECO:0007669"/>
    <property type="project" value="UniProtKB-EC"/>
</dbReference>
<organism evidence="9 10">
    <name type="scientific">Vibrio olivae</name>
    <dbReference type="NCBI Taxonomy" id="1243002"/>
    <lineage>
        <taxon>Bacteria</taxon>
        <taxon>Pseudomonadati</taxon>
        <taxon>Pseudomonadota</taxon>
        <taxon>Gammaproteobacteria</taxon>
        <taxon>Vibrionales</taxon>
        <taxon>Vibrionaceae</taxon>
        <taxon>Vibrio</taxon>
    </lineage>
</organism>
<feature type="active site" description="Proton acceptor" evidence="7">
    <location>
        <position position="174"/>
    </location>
</feature>
<feature type="active site" evidence="7">
    <location>
        <position position="80"/>
    </location>
</feature>
<dbReference type="PANTHER" id="PTHR42994:SF1">
    <property type="entry name" value="PEPTIDASE T"/>
    <property type="match status" value="1"/>
</dbReference>
<dbReference type="SUPFAM" id="SSF55031">
    <property type="entry name" value="Bacterial exopeptidase dimerisation domain"/>
    <property type="match status" value="1"/>
</dbReference>
<dbReference type="InterPro" id="IPR011650">
    <property type="entry name" value="Peptidase_M20_dimer"/>
</dbReference>
<dbReference type="EC" id="3.4.11.4" evidence="7"/>
<evidence type="ECO:0000256" key="6">
    <source>
        <dbReference type="ARBA" id="ARBA00023049"/>
    </source>
</evidence>
<dbReference type="PROSITE" id="PS00759">
    <property type="entry name" value="ARGE_DAPE_CPG2_2"/>
    <property type="match status" value="1"/>
</dbReference>
<comment type="catalytic activity">
    <reaction evidence="7">
        <text>Release of the N-terminal residue from a tripeptide.</text>
        <dbReference type="EC" id="3.4.11.4"/>
    </reaction>
</comment>
<accession>A0ABV5HR10</accession>
<evidence type="ECO:0000256" key="4">
    <source>
        <dbReference type="ARBA" id="ARBA00022801"/>
    </source>
</evidence>
<evidence type="ECO:0000259" key="8">
    <source>
        <dbReference type="Pfam" id="PF07687"/>
    </source>
</evidence>
<dbReference type="Gene3D" id="3.30.70.360">
    <property type="match status" value="1"/>
</dbReference>
<keyword evidence="10" id="KW-1185">Reference proteome</keyword>
<evidence type="ECO:0000256" key="2">
    <source>
        <dbReference type="ARBA" id="ARBA00022670"/>
    </source>
</evidence>
<comment type="similarity">
    <text evidence="1 7">Belongs to the peptidase M20B family.</text>
</comment>
<evidence type="ECO:0000256" key="3">
    <source>
        <dbReference type="ARBA" id="ARBA00022723"/>
    </source>
</evidence>
<dbReference type="NCBIfam" id="NF003976">
    <property type="entry name" value="PRK05469.1"/>
    <property type="match status" value="1"/>
</dbReference>
<dbReference type="InterPro" id="IPR036264">
    <property type="entry name" value="Bact_exopeptidase_dim_dom"/>
</dbReference>
<dbReference type="NCBIfam" id="TIGR01882">
    <property type="entry name" value="peptidase-T"/>
    <property type="match status" value="1"/>
</dbReference>
<keyword evidence="7 9" id="KW-0031">Aminopeptidase</keyword>
<evidence type="ECO:0000313" key="9">
    <source>
        <dbReference type="EMBL" id="MFB9136689.1"/>
    </source>
</evidence>
<dbReference type="InterPro" id="IPR010161">
    <property type="entry name" value="Peptidase_M20B"/>
</dbReference>
<evidence type="ECO:0000256" key="1">
    <source>
        <dbReference type="ARBA" id="ARBA00009692"/>
    </source>
</evidence>
<proteinExistence type="inferred from homology"/>
<name>A0ABV5HR10_9VIBR</name>
<keyword evidence="2 7" id="KW-0645">Protease</keyword>
<reference evidence="9 10" key="1">
    <citation type="submission" date="2024-09" db="EMBL/GenBank/DDBJ databases">
        <authorList>
            <person name="Sun Q."/>
            <person name="Mori K."/>
        </authorList>
    </citation>
    <scope>NUCLEOTIDE SEQUENCE [LARGE SCALE GENOMIC DNA]</scope>
    <source>
        <strain evidence="9 10">CECT 8064</strain>
    </source>
</reference>
<dbReference type="CDD" id="cd03892">
    <property type="entry name" value="M20_peptT"/>
    <property type="match status" value="1"/>
</dbReference>
<sequence>MNPVVERFLRYVTFDTQSNPDNPMCPSSPGQRTFAQALKAELMELGLAQVSLDENGYLMARLPANVCHEVPSIGFIAHMDTAPDASGANVKPQIVENYQGGDIALGRGDEVLSPIQYPELNQLRGCHLITTDGRTLLGADNKAGVAEIITAVEYLIQHPEIAHGEICIGFTPDEEIGRGADRFDVEKFGAQWAYTIDGGPVGELEYENFNAANAKVVFHGVNVHPGTAKNKLRNSMTLACQFHAGMPTQDTPECTDGYQGFFHLTSSTMSVARSQLNYILRDFDLEGLQARKALLESKVSQINQCYKQDVVELVIEDSYYNMKEKVAPFPHIIETAKQAMLECGITPNIKPIRGGTDGARLSFMGLPCPNIFTGGYNFHGIHEFATIEGMQSAVEVIVRLSEITAANIR</sequence>
<dbReference type="NCBIfam" id="NF009920">
    <property type="entry name" value="PRK13381.1"/>
    <property type="match status" value="1"/>
</dbReference>
<comment type="caution">
    <text evidence="9">The sequence shown here is derived from an EMBL/GenBank/DDBJ whole genome shotgun (WGS) entry which is preliminary data.</text>
</comment>
<dbReference type="Proteomes" id="UP001589645">
    <property type="component" value="Unassembled WGS sequence"/>
</dbReference>
<evidence type="ECO:0000256" key="7">
    <source>
        <dbReference type="HAMAP-Rule" id="MF_00550"/>
    </source>
</evidence>
<dbReference type="InterPro" id="IPR001261">
    <property type="entry name" value="ArgE/DapE_CS"/>
</dbReference>
<keyword evidence="6 7" id="KW-0482">Metalloprotease</keyword>
<protein>
    <recommendedName>
        <fullName evidence="7">Peptidase T</fullName>
        <ecNumber evidence="7">3.4.11.4</ecNumber>
    </recommendedName>
    <alternativeName>
        <fullName evidence="7">Aminotripeptidase</fullName>
        <shortName evidence="7">Tripeptidase</shortName>
    </alternativeName>
    <alternativeName>
        <fullName evidence="7">Tripeptide aminopeptidase</fullName>
    </alternativeName>
</protein>
<feature type="binding site" evidence="7">
    <location>
        <position position="78"/>
    </location>
    <ligand>
        <name>Zn(2+)</name>
        <dbReference type="ChEBI" id="CHEBI:29105"/>
        <label>1</label>
    </ligand>
</feature>
<feature type="domain" description="Peptidase M20 dimerisation" evidence="8">
    <location>
        <begin position="206"/>
        <end position="307"/>
    </location>
</feature>
<dbReference type="PANTHER" id="PTHR42994">
    <property type="entry name" value="PEPTIDASE T"/>
    <property type="match status" value="1"/>
</dbReference>
<gene>
    <name evidence="7 9" type="primary">pepT</name>
    <name evidence="9" type="ORF">ACFFUV_17105</name>
</gene>
<keyword evidence="7" id="KW-0963">Cytoplasm</keyword>
<dbReference type="RefSeq" id="WP_390195046.1">
    <property type="nucleotide sequence ID" value="NZ_JBHMEP010000006.1"/>
</dbReference>
<evidence type="ECO:0000313" key="10">
    <source>
        <dbReference type="Proteomes" id="UP001589645"/>
    </source>
</evidence>
<dbReference type="PROSITE" id="PS00758">
    <property type="entry name" value="ARGE_DAPE_CPG2_1"/>
    <property type="match status" value="1"/>
</dbReference>
<dbReference type="Pfam" id="PF01546">
    <property type="entry name" value="Peptidase_M20"/>
    <property type="match status" value="1"/>
</dbReference>
<evidence type="ECO:0000256" key="5">
    <source>
        <dbReference type="ARBA" id="ARBA00022833"/>
    </source>
</evidence>
<comment type="subcellular location">
    <subcellularLocation>
        <location evidence="7">Cytoplasm</location>
    </subcellularLocation>
</comment>